<dbReference type="OrthoDB" id="9804578at2"/>
<dbReference type="Pfam" id="PF00290">
    <property type="entry name" value="Trp_syntA"/>
    <property type="match status" value="1"/>
</dbReference>
<dbReference type="InterPro" id="IPR013785">
    <property type="entry name" value="Aldolase_TIM"/>
</dbReference>
<evidence type="ECO:0000256" key="9">
    <source>
        <dbReference type="RuleBase" id="RU003662"/>
    </source>
</evidence>
<dbReference type="InterPro" id="IPR018204">
    <property type="entry name" value="Trp_synthase_alpha_AS"/>
</dbReference>
<keyword evidence="3 8" id="KW-0028">Amino-acid biosynthesis</keyword>
<dbReference type="Gene3D" id="3.20.20.70">
    <property type="entry name" value="Aldolase class I"/>
    <property type="match status" value="1"/>
</dbReference>
<evidence type="ECO:0000256" key="3">
    <source>
        <dbReference type="ARBA" id="ARBA00022605"/>
    </source>
</evidence>
<dbReference type="SUPFAM" id="SSF51366">
    <property type="entry name" value="Ribulose-phoshate binding barrel"/>
    <property type="match status" value="1"/>
</dbReference>
<sequence>MNNMQKSPLQEAVERAHALGRRAVIPFITAGFPDRESFWTHLERIDGAGADIIEIGVPFSDPVADGPFIEQASRDALARGVSLKWILDGLKARKGRFSAKLALMGYVNPFYQYGLERLALDAAEAGVSGFIIPDMPLEESGIFRDAFDPLGLTLVTLVAPNTSVERMQEYKPRTSGFVYVVSVLGTTGGKVDLTQSVTETMRRARSVFDVPLALGFGLQTPDQLDALPEDARPDAAVLGSALLRHIAEGKDAAEFLGKWTGK</sequence>
<evidence type="ECO:0000256" key="1">
    <source>
        <dbReference type="ARBA" id="ARBA00004733"/>
    </source>
</evidence>
<evidence type="ECO:0000256" key="5">
    <source>
        <dbReference type="ARBA" id="ARBA00023141"/>
    </source>
</evidence>
<evidence type="ECO:0000256" key="4">
    <source>
        <dbReference type="ARBA" id="ARBA00022822"/>
    </source>
</evidence>
<dbReference type="PANTHER" id="PTHR43406:SF1">
    <property type="entry name" value="TRYPTOPHAN SYNTHASE ALPHA CHAIN, CHLOROPLASTIC"/>
    <property type="match status" value="1"/>
</dbReference>
<feature type="active site" description="Proton acceptor" evidence="8">
    <location>
        <position position="54"/>
    </location>
</feature>
<comment type="function">
    <text evidence="8">The alpha subunit is responsible for the aldol cleavage of indoleglycerol phosphate to indole and glyceraldehyde 3-phosphate.</text>
</comment>
<evidence type="ECO:0000313" key="10">
    <source>
        <dbReference type="EMBL" id="PNC17729.1"/>
    </source>
</evidence>
<evidence type="ECO:0000313" key="11">
    <source>
        <dbReference type="Proteomes" id="UP000236000"/>
    </source>
</evidence>
<gene>
    <name evidence="8" type="primary">trpA</name>
    <name evidence="10" type="ORF">CXU22_08265</name>
</gene>
<dbReference type="UniPathway" id="UPA00035">
    <property type="reaction ID" value="UER00044"/>
</dbReference>
<dbReference type="AlphaFoldDB" id="A0A2N8HCW3"/>
<dbReference type="HAMAP" id="MF_00131">
    <property type="entry name" value="Trp_synth_alpha"/>
    <property type="match status" value="1"/>
</dbReference>
<proteinExistence type="inferred from homology"/>
<comment type="similarity">
    <text evidence="8 9">Belongs to the TrpA family.</text>
</comment>
<dbReference type="GO" id="GO:0005829">
    <property type="term" value="C:cytosol"/>
    <property type="evidence" value="ECO:0007669"/>
    <property type="project" value="TreeGrafter"/>
</dbReference>
<name>A0A2N8HCW3_9BACT</name>
<dbReference type="InterPro" id="IPR011060">
    <property type="entry name" value="RibuloseP-bd_barrel"/>
</dbReference>
<dbReference type="NCBIfam" id="TIGR00262">
    <property type="entry name" value="trpA"/>
    <property type="match status" value="1"/>
</dbReference>
<dbReference type="InterPro" id="IPR002028">
    <property type="entry name" value="Trp_synthase_suA"/>
</dbReference>
<comment type="catalytic activity">
    <reaction evidence="7 8">
        <text>(1S,2R)-1-C-(indol-3-yl)glycerol 3-phosphate + L-serine = D-glyceraldehyde 3-phosphate + L-tryptophan + H2O</text>
        <dbReference type="Rhea" id="RHEA:10532"/>
        <dbReference type="ChEBI" id="CHEBI:15377"/>
        <dbReference type="ChEBI" id="CHEBI:33384"/>
        <dbReference type="ChEBI" id="CHEBI:57912"/>
        <dbReference type="ChEBI" id="CHEBI:58866"/>
        <dbReference type="ChEBI" id="CHEBI:59776"/>
        <dbReference type="EC" id="4.2.1.20"/>
    </reaction>
</comment>
<dbReference type="EMBL" id="PJKA01000012">
    <property type="protein sequence ID" value="PNC17729.1"/>
    <property type="molecule type" value="Genomic_DNA"/>
</dbReference>
<dbReference type="PROSITE" id="PS00167">
    <property type="entry name" value="TRP_SYNTHASE_ALPHA"/>
    <property type="match status" value="1"/>
</dbReference>
<keyword evidence="5 8" id="KW-0057">Aromatic amino acid biosynthesis</keyword>
<dbReference type="Proteomes" id="UP000236000">
    <property type="component" value="Unassembled WGS sequence"/>
</dbReference>
<organism evidence="10 11">
    <name type="scientific">Akkermansia muciniphila</name>
    <dbReference type="NCBI Taxonomy" id="239935"/>
    <lineage>
        <taxon>Bacteria</taxon>
        <taxon>Pseudomonadati</taxon>
        <taxon>Verrucomicrobiota</taxon>
        <taxon>Verrucomicrobiia</taxon>
        <taxon>Verrucomicrobiales</taxon>
        <taxon>Akkermansiaceae</taxon>
        <taxon>Akkermansia</taxon>
    </lineage>
</organism>
<feature type="active site" description="Proton acceptor" evidence="8">
    <location>
        <position position="65"/>
    </location>
</feature>
<comment type="subunit">
    <text evidence="2 8">Tetramer of two alpha and two beta chains.</text>
</comment>
<comment type="pathway">
    <text evidence="1 8">Amino-acid biosynthesis; L-tryptophan biosynthesis; L-tryptophan from chorismate: step 5/5.</text>
</comment>
<dbReference type="CDD" id="cd04724">
    <property type="entry name" value="Tryptophan_synthase_alpha"/>
    <property type="match status" value="1"/>
</dbReference>
<dbReference type="EC" id="4.2.1.20" evidence="8"/>
<evidence type="ECO:0000256" key="6">
    <source>
        <dbReference type="ARBA" id="ARBA00023239"/>
    </source>
</evidence>
<comment type="caution">
    <text evidence="10">The sequence shown here is derived from an EMBL/GenBank/DDBJ whole genome shotgun (WGS) entry which is preliminary data.</text>
</comment>
<keyword evidence="6 8" id="KW-0456">Lyase</keyword>
<evidence type="ECO:0000256" key="2">
    <source>
        <dbReference type="ARBA" id="ARBA00011270"/>
    </source>
</evidence>
<evidence type="ECO:0000256" key="7">
    <source>
        <dbReference type="ARBA" id="ARBA00049047"/>
    </source>
</evidence>
<keyword evidence="4 8" id="KW-0822">Tryptophan biosynthesis</keyword>
<evidence type="ECO:0000256" key="8">
    <source>
        <dbReference type="HAMAP-Rule" id="MF_00131"/>
    </source>
</evidence>
<reference evidence="10 11" key="1">
    <citation type="journal article" date="2017" name="BMC Genomics">
        <title>Genome sequencing of 39 Akkermansia muciniphila isolates reveals its population structure, genomic and functional diverisity, and global distribution in mammalian gut microbiotas.</title>
        <authorList>
            <person name="Guo X."/>
            <person name="Li S."/>
            <person name="Zhang J."/>
            <person name="Wu F."/>
            <person name="Li X."/>
            <person name="Wu D."/>
            <person name="Zhang M."/>
            <person name="Ou Z."/>
            <person name="Jie Z."/>
            <person name="Yan Q."/>
            <person name="Li P."/>
            <person name="Yi J."/>
            <person name="Peng Y."/>
        </authorList>
    </citation>
    <scope>NUCLEOTIDE SEQUENCE [LARGE SCALE GENOMIC DNA]</scope>
    <source>
        <strain evidence="10 11">GP24</strain>
    </source>
</reference>
<protein>
    <recommendedName>
        <fullName evidence="8">Tryptophan synthase alpha chain</fullName>
        <ecNumber evidence="8">4.2.1.20</ecNumber>
    </recommendedName>
</protein>
<dbReference type="GO" id="GO:0004834">
    <property type="term" value="F:tryptophan synthase activity"/>
    <property type="evidence" value="ECO:0007669"/>
    <property type="project" value="UniProtKB-UniRule"/>
</dbReference>
<accession>A0A2N8HCW3</accession>
<dbReference type="PANTHER" id="PTHR43406">
    <property type="entry name" value="TRYPTOPHAN SYNTHASE, ALPHA CHAIN"/>
    <property type="match status" value="1"/>
</dbReference>